<dbReference type="Proteomes" id="UP000799436">
    <property type="component" value="Unassembled WGS sequence"/>
</dbReference>
<proteinExistence type="predicted"/>
<sequence>MRRFARTQVTAMPLKIRHRSHLLLCARDLDSHLTESNQHPLVKHAASDSLPLSNAESWLLSCLQAFAASTVRFRHRLLELVLGIRWPNALFSPHFSKIGWLQSLSPKRDAWQHSALRPCVGIFDNTKQGQRSPGCAIDNDRSEIFWHVEHPSESRIVATQCA</sequence>
<reference evidence="1" key="1">
    <citation type="journal article" date="2020" name="Stud. Mycol.">
        <title>101 Dothideomycetes genomes: a test case for predicting lifestyles and emergence of pathogens.</title>
        <authorList>
            <person name="Haridas S."/>
            <person name="Albert R."/>
            <person name="Binder M."/>
            <person name="Bloem J."/>
            <person name="Labutti K."/>
            <person name="Salamov A."/>
            <person name="Andreopoulos B."/>
            <person name="Baker S."/>
            <person name="Barry K."/>
            <person name="Bills G."/>
            <person name="Bluhm B."/>
            <person name="Cannon C."/>
            <person name="Castanera R."/>
            <person name="Culley D."/>
            <person name="Daum C."/>
            <person name="Ezra D."/>
            <person name="Gonzalez J."/>
            <person name="Henrissat B."/>
            <person name="Kuo A."/>
            <person name="Liang C."/>
            <person name="Lipzen A."/>
            <person name="Lutzoni F."/>
            <person name="Magnuson J."/>
            <person name="Mondo S."/>
            <person name="Nolan M."/>
            <person name="Ohm R."/>
            <person name="Pangilinan J."/>
            <person name="Park H.-J."/>
            <person name="Ramirez L."/>
            <person name="Alfaro M."/>
            <person name="Sun H."/>
            <person name="Tritt A."/>
            <person name="Yoshinaga Y."/>
            <person name="Zwiers L.-H."/>
            <person name="Turgeon B."/>
            <person name="Goodwin S."/>
            <person name="Spatafora J."/>
            <person name="Crous P."/>
            <person name="Grigoriev I."/>
        </authorList>
    </citation>
    <scope>NUCLEOTIDE SEQUENCE</scope>
    <source>
        <strain evidence="1">CBS 116005</strain>
    </source>
</reference>
<dbReference type="EMBL" id="ML995843">
    <property type="protein sequence ID" value="KAF2768509.1"/>
    <property type="molecule type" value="Genomic_DNA"/>
</dbReference>
<keyword evidence="2" id="KW-1185">Reference proteome</keyword>
<evidence type="ECO:0000313" key="1">
    <source>
        <dbReference type="EMBL" id="KAF2768509.1"/>
    </source>
</evidence>
<protein>
    <submittedName>
        <fullName evidence="1">Uncharacterized protein</fullName>
    </submittedName>
</protein>
<accession>A0A6G1L7H2</accession>
<evidence type="ECO:0000313" key="2">
    <source>
        <dbReference type="Proteomes" id="UP000799436"/>
    </source>
</evidence>
<name>A0A6G1L7H2_9PEZI</name>
<gene>
    <name evidence="1" type="ORF">EJ03DRAFT_117082</name>
</gene>
<dbReference type="AlphaFoldDB" id="A0A6G1L7H2"/>
<organism evidence="1 2">
    <name type="scientific">Teratosphaeria nubilosa</name>
    <dbReference type="NCBI Taxonomy" id="161662"/>
    <lineage>
        <taxon>Eukaryota</taxon>
        <taxon>Fungi</taxon>
        <taxon>Dikarya</taxon>
        <taxon>Ascomycota</taxon>
        <taxon>Pezizomycotina</taxon>
        <taxon>Dothideomycetes</taxon>
        <taxon>Dothideomycetidae</taxon>
        <taxon>Mycosphaerellales</taxon>
        <taxon>Teratosphaeriaceae</taxon>
        <taxon>Teratosphaeria</taxon>
    </lineage>
</organism>